<accession>A0A1J7IZ12</accession>
<evidence type="ECO:0000313" key="5">
    <source>
        <dbReference type="EMBL" id="OIW32734.1"/>
    </source>
</evidence>
<evidence type="ECO:0000256" key="1">
    <source>
        <dbReference type="ARBA" id="ARBA00001973"/>
    </source>
</evidence>
<dbReference type="EMBL" id="KV875095">
    <property type="protein sequence ID" value="OIW32734.1"/>
    <property type="molecule type" value="Genomic_DNA"/>
</dbReference>
<gene>
    <name evidence="5" type="ORF">CONLIGDRAFT_276985</name>
</gene>
<evidence type="ECO:0000313" key="6">
    <source>
        <dbReference type="Proteomes" id="UP000182658"/>
    </source>
</evidence>
<dbReference type="InParanoid" id="A0A1J7IZ12"/>
<comment type="cofactor">
    <cofactor evidence="1">
        <name>Cu(2+)</name>
        <dbReference type="ChEBI" id="CHEBI:29036"/>
    </cofactor>
</comment>
<dbReference type="AlphaFoldDB" id="A0A1J7IZ12"/>
<sequence length="362" mass="36251">MRASIAAAAFLAATVSAHGNVTSPPARLTGPGMVKACGQSAVDNVLADGTIPLEDVFNALPSCQLDLCRGAVFEDNTARVQKFSLGQVVPFKAILPIAHEGPANVSIVKTATNKILGNMLLVFDSYADEKLKVLPANNTNFAVTIPTNLAASDCKLAGECVLQWFWFGTAAKQTYESCVDFVIVSASNSSAGAGSGTTTSVISATSAAATSALAASTSTAALSTPSSVTATSSSIAGFSTTPSMSESSGGSSDGSSSSSNSTSPESGSSGDASSSNDGSSDESSSDDSSSAASAPVDDASIPIPEPAEAAEGAFGGTAGMIPELDADGTPAEDSFGGTQSSIAAVTRRLRRFIRPDDVTSRK</sequence>
<dbReference type="Proteomes" id="UP000182658">
    <property type="component" value="Unassembled WGS sequence"/>
</dbReference>
<evidence type="ECO:0008006" key="7">
    <source>
        <dbReference type="Google" id="ProtNLM"/>
    </source>
</evidence>
<feature type="compositionally biased region" description="Low complexity" evidence="3">
    <location>
        <begin position="286"/>
        <end position="312"/>
    </location>
</feature>
<evidence type="ECO:0000256" key="4">
    <source>
        <dbReference type="SAM" id="SignalP"/>
    </source>
</evidence>
<evidence type="ECO:0000256" key="2">
    <source>
        <dbReference type="ARBA" id="ARBA00023008"/>
    </source>
</evidence>
<reference evidence="5 6" key="1">
    <citation type="submission" date="2016-10" db="EMBL/GenBank/DDBJ databases">
        <title>Draft genome sequence of Coniochaeta ligniaria NRRL30616, a lignocellulolytic fungus for bioabatement of inhibitors in plant biomass hydrolysates.</title>
        <authorList>
            <consortium name="DOE Joint Genome Institute"/>
            <person name="Jimenez D.J."/>
            <person name="Hector R.E."/>
            <person name="Riley R."/>
            <person name="Sun H."/>
            <person name="Grigoriev I.V."/>
            <person name="Van Elsas J.D."/>
            <person name="Nichols N.N."/>
        </authorList>
    </citation>
    <scope>NUCLEOTIDE SEQUENCE [LARGE SCALE GENOMIC DNA]</scope>
    <source>
        <strain evidence="5 6">NRRL 30616</strain>
    </source>
</reference>
<feature type="signal peptide" evidence="4">
    <location>
        <begin position="1"/>
        <end position="19"/>
    </location>
</feature>
<dbReference type="Gene3D" id="2.70.50.70">
    <property type="match status" value="1"/>
</dbReference>
<dbReference type="InterPro" id="IPR052282">
    <property type="entry name" value="Starch-active_LPMO"/>
</dbReference>
<name>A0A1J7IZ12_9PEZI</name>
<feature type="compositionally biased region" description="Low complexity" evidence="3">
    <location>
        <begin position="230"/>
        <end position="278"/>
    </location>
</feature>
<organism evidence="5 6">
    <name type="scientific">Coniochaeta ligniaria NRRL 30616</name>
    <dbReference type="NCBI Taxonomy" id="1408157"/>
    <lineage>
        <taxon>Eukaryota</taxon>
        <taxon>Fungi</taxon>
        <taxon>Dikarya</taxon>
        <taxon>Ascomycota</taxon>
        <taxon>Pezizomycotina</taxon>
        <taxon>Sordariomycetes</taxon>
        <taxon>Sordariomycetidae</taxon>
        <taxon>Coniochaetales</taxon>
        <taxon>Coniochaetaceae</taxon>
        <taxon>Coniochaeta</taxon>
    </lineage>
</organism>
<evidence type="ECO:0000256" key="3">
    <source>
        <dbReference type="SAM" id="MobiDB-lite"/>
    </source>
</evidence>
<keyword evidence="4" id="KW-0732">Signal</keyword>
<keyword evidence="2" id="KW-0186">Copper</keyword>
<protein>
    <recommendedName>
        <fullName evidence="7">Chitin-binding type-4 domain-containing protein</fullName>
    </recommendedName>
</protein>
<keyword evidence="6" id="KW-1185">Reference proteome</keyword>
<dbReference type="PANTHER" id="PTHR36575:SF2">
    <property type="entry name" value="CHITIN-BINDING TYPE-4 DOMAIN-CONTAINING PROTEIN-RELATED"/>
    <property type="match status" value="1"/>
</dbReference>
<feature type="region of interest" description="Disordered" evidence="3">
    <location>
        <begin position="230"/>
        <end position="342"/>
    </location>
</feature>
<proteinExistence type="predicted"/>
<dbReference type="PANTHER" id="PTHR36575">
    <property type="entry name" value="BINDING PROTEIN, PUTATIVE (AFU_ORTHOLOGUE AFUA_1G14430)-RELATED"/>
    <property type="match status" value="1"/>
</dbReference>
<dbReference type="OrthoDB" id="120613at2759"/>
<feature type="chain" id="PRO_5012023851" description="Chitin-binding type-4 domain-containing protein" evidence="4">
    <location>
        <begin position="20"/>
        <end position="362"/>
    </location>
</feature>